<reference evidence="1" key="1">
    <citation type="submission" date="2020-06" db="EMBL/GenBank/DDBJ databases">
        <authorList>
            <person name="Li T."/>
            <person name="Hu X."/>
            <person name="Zhang T."/>
            <person name="Song X."/>
            <person name="Zhang H."/>
            <person name="Dai N."/>
            <person name="Sheng W."/>
            <person name="Hou X."/>
            <person name="Wei L."/>
        </authorList>
    </citation>
    <scope>NUCLEOTIDE SEQUENCE</scope>
    <source>
        <strain evidence="1">KEN1</strain>
        <tissue evidence="1">Leaf</tissue>
    </source>
</reference>
<reference evidence="1" key="2">
    <citation type="journal article" date="2024" name="Plant">
        <title>Genomic evolution and insights into agronomic trait innovations of Sesamum species.</title>
        <authorList>
            <person name="Miao H."/>
            <person name="Wang L."/>
            <person name="Qu L."/>
            <person name="Liu H."/>
            <person name="Sun Y."/>
            <person name="Le M."/>
            <person name="Wang Q."/>
            <person name="Wei S."/>
            <person name="Zheng Y."/>
            <person name="Lin W."/>
            <person name="Duan Y."/>
            <person name="Cao H."/>
            <person name="Xiong S."/>
            <person name="Wang X."/>
            <person name="Wei L."/>
            <person name="Li C."/>
            <person name="Ma Q."/>
            <person name="Ju M."/>
            <person name="Zhao R."/>
            <person name="Li G."/>
            <person name="Mu C."/>
            <person name="Tian Q."/>
            <person name="Mei H."/>
            <person name="Zhang T."/>
            <person name="Gao T."/>
            <person name="Zhang H."/>
        </authorList>
    </citation>
    <scope>NUCLEOTIDE SEQUENCE</scope>
    <source>
        <strain evidence="1">KEN1</strain>
    </source>
</reference>
<accession>A0AAW2XNG7</accession>
<name>A0AAW2XNG7_9LAMI</name>
<comment type="caution">
    <text evidence="1">The sequence shown here is derived from an EMBL/GenBank/DDBJ whole genome shotgun (WGS) entry which is preliminary data.</text>
</comment>
<sequence>MAIVCSALASIRGSCAPEIAIFTWFKDYATVPSTPHQSRVKKGLVETVSSMPSTKRPPRQGVPLQAKVWADELNWHLDSLPAYFSDGYVVNTNAGSWSWRKIVRLRNQLLGHIMYTVGTGANTLLWNDPWHELGV</sequence>
<organism evidence="1">
    <name type="scientific">Sesamum latifolium</name>
    <dbReference type="NCBI Taxonomy" id="2727402"/>
    <lineage>
        <taxon>Eukaryota</taxon>
        <taxon>Viridiplantae</taxon>
        <taxon>Streptophyta</taxon>
        <taxon>Embryophyta</taxon>
        <taxon>Tracheophyta</taxon>
        <taxon>Spermatophyta</taxon>
        <taxon>Magnoliopsida</taxon>
        <taxon>eudicotyledons</taxon>
        <taxon>Gunneridae</taxon>
        <taxon>Pentapetalae</taxon>
        <taxon>asterids</taxon>
        <taxon>lamiids</taxon>
        <taxon>Lamiales</taxon>
        <taxon>Pedaliaceae</taxon>
        <taxon>Sesamum</taxon>
    </lineage>
</organism>
<dbReference type="AlphaFoldDB" id="A0AAW2XNG7"/>
<evidence type="ECO:0000313" key="1">
    <source>
        <dbReference type="EMBL" id="KAL0455439.1"/>
    </source>
</evidence>
<protein>
    <submittedName>
        <fullName evidence="1">Uncharacterized protein</fullName>
    </submittedName>
</protein>
<proteinExistence type="predicted"/>
<gene>
    <name evidence="1" type="ORF">Slati_0883100</name>
</gene>
<dbReference type="EMBL" id="JACGWN010000003">
    <property type="protein sequence ID" value="KAL0455439.1"/>
    <property type="molecule type" value="Genomic_DNA"/>
</dbReference>